<organism evidence="1 2">
    <name type="scientific">Rhizobium etli (strain CIAT 652)</name>
    <dbReference type="NCBI Taxonomy" id="491916"/>
    <lineage>
        <taxon>Bacteria</taxon>
        <taxon>Pseudomonadati</taxon>
        <taxon>Pseudomonadota</taxon>
        <taxon>Alphaproteobacteria</taxon>
        <taxon>Hyphomicrobiales</taxon>
        <taxon>Rhizobiaceae</taxon>
        <taxon>Rhizobium/Agrobacterium group</taxon>
        <taxon>Rhizobium</taxon>
    </lineage>
</organism>
<proteinExistence type="predicted"/>
<reference evidence="1 2" key="1">
    <citation type="submission" date="2008-04" db="EMBL/GenBank/DDBJ databases">
        <title>Genome diversity and DNA divergence of Rhizobium etli.</title>
        <authorList>
            <person name="Gonzalez V."/>
            <person name="Acosta J.L."/>
            <person name="Santamaria R.I."/>
            <person name="Bustos P."/>
            <person name="Hernandez-Gonzalez I.L."/>
            <person name="Fernandez J.L."/>
            <person name="Diaz R."/>
            <person name="Flores M."/>
            <person name="Mora J."/>
            <person name="Palacios R."/>
            <person name="Davila G."/>
        </authorList>
    </citation>
    <scope>NUCLEOTIDE SEQUENCE [LARGE SCALE GENOMIC DNA]</scope>
    <source>
        <strain evidence="1 2">CIAT 652</strain>
    </source>
</reference>
<dbReference type="Proteomes" id="UP000008817">
    <property type="component" value="Chromosome"/>
</dbReference>
<sequence length="63" mass="7034">MPIIEVSEAADAIGSRQPIADSLDATGLVSLGQAHCDHYPCRNYPPEAFCRLYPLEDRRERMS</sequence>
<gene>
    <name evidence="1" type="ordered locus">RHECIAT_CH0003799</name>
</gene>
<name>B3PZT7_RHIE6</name>
<protein>
    <submittedName>
        <fullName evidence="1">Uncharacterized protein</fullName>
    </submittedName>
</protein>
<dbReference type="EMBL" id="CP001074">
    <property type="protein sequence ID" value="ACE92737.1"/>
    <property type="molecule type" value="Genomic_DNA"/>
</dbReference>
<accession>B3PZT7</accession>
<evidence type="ECO:0000313" key="1">
    <source>
        <dbReference type="EMBL" id="ACE92737.1"/>
    </source>
</evidence>
<dbReference type="HOGENOM" id="CLU_2882788_0_0_5"/>
<evidence type="ECO:0000313" key="2">
    <source>
        <dbReference type="Proteomes" id="UP000008817"/>
    </source>
</evidence>
<dbReference type="KEGG" id="rec:RHECIAT_CH0003799"/>
<dbReference type="AlphaFoldDB" id="B3PZT7"/>